<dbReference type="HOGENOM" id="CLU_3364305_0_0_9"/>
<sequence length="35" mass="4095">MEFAERELEAEKVLKGSLREVPFGIVSLNFSKRQR</sequence>
<reference evidence="1 2" key="1">
    <citation type="submission" date="2012-01" db="EMBL/GenBank/DDBJ databases">
        <title>Complete sequence of chromosome of Clostridium pasteurianum BC1.</title>
        <authorList>
            <consortium name="US DOE Joint Genome Institute"/>
            <person name="Lucas S."/>
            <person name="Han J."/>
            <person name="Lapidus A."/>
            <person name="Cheng J.-F."/>
            <person name="Goodwin L."/>
            <person name="Pitluck S."/>
            <person name="Peters L."/>
            <person name="Mikhailova N."/>
            <person name="Teshima H."/>
            <person name="Detter J.C."/>
            <person name="Han C."/>
            <person name="Tapia R."/>
            <person name="Land M."/>
            <person name="Hauser L."/>
            <person name="Kyrpides N."/>
            <person name="Ivanova N."/>
            <person name="Pagani I."/>
            <person name="Dunn J."/>
            <person name="Taghavi S."/>
            <person name="Francis A."/>
            <person name="van der Lelie D."/>
            <person name="Woyke T."/>
        </authorList>
    </citation>
    <scope>NUCLEOTIDE SEQUENCE [LARGE SCALE GENOMIC DNA]</scope>
    <source>
        <strain evidence="1 2">BC1</strain>
    </source>
</reference>
<dbReference type="EMBL" id="CP003261">
    <property type="protein sequence ID" value="AGK96261.1"/>
    <property type="molecule type" value="Genomic_DNA"/>
</dbReference>
<dbReference type="KEGG" id="cpas:Clopa_1273"/>
<evidence type="ECO:0000313" key="1">
    <source>
        <dbReference type="EMBL" id="AGK96261.1"/>
    </source>
</evidence>
<dbReference type="AlphaFoldDB" id="R4K3E8"/>
<protein>
    <submittedName>
        <fullName evidence="1">Uncharacterized protein</fullName>
    </submittedName>
</protein>
<keyword evidence="2" id="KW-1185">Reference proteome</keyword>
<dbReference type="eggNOG" id="ENOG50302NS">
    <property type="taxonomic scope" value="Bacteria"/>
</dbReference>
<proteinExistence type="predicted"/>
<evidence type="ECO:0000313" key="2">
    <source>
        <dbReference type="Proteomes" id="UP000013523"/>
    </source>
</evidence>
<dbReference type="STRING" id="86416.Clopa_1273"/>
<gene>
    <name evidence="1" type="ORF">Clopa_1273</name>
</gene>
<accession>R4K3E8</accession>
<dbReference type="Proteomes" id="UP000013523">
    <property type="component" value="Chromosome"/>
</dbReference>
<name>R4K3E8_CLOPA</name>
<organism evidence="1 2">
    <name type="scientific">Clostridium pasteurianum BC1</name>
    <dbReference type="NCBI Taxonomy" id="86416"/>
    <lineage>
        <taxon>Bacteria</taxon>
        <taxon>Bacillati</taxon>
        <taxon>Bacillota</taxon>
        <taxon>Clostridia</taxon>
        <taxon>Eubacteriales</taxon>
        <taxon>Clostridiaceae</taxon>
        <taxon>Clostridium</taxon>
    </lineage>
</organism>